<dbReference type="GO" id="GO:0008270">
    <property type="term" value="F:zinc ion binding"/>
    <property type="evidence" value="ECO:0007669"/>
    <property type="project" value="UniProtKB-KW"/>
</dbReference>
<protein>
    <recommendedName>
        <fullName evidence="7">HAT C-terminal dimerisation domain-containing protein</fullName>
    </recommendedName>
</protein>
<evidence type="ECO:0000256" key="5">
    <source>
        <dbReference type="ARBA" id="ARBA00023242"/>
    </source>
</evidence>
<reference evidence="8" key="1">
    <citation type="submission" date="2021-02" db="EMBL/GenBank/DDBJ databases">
        <authorList>
            <person name="Nowell W R."/>
        </authorList>
    </citation>
    <scope>NUCLEOTIDE SEQUENCE</scope>
</reference>
<comment type="subcellular location">
    <subcellularLocation>
        <location evidence="1">Nucleus</location>
    </subcellularLocation>
</comment>
<keyword evidence="5" id="KW-0539">Nucleus</keyword>
<dbReference type="InterPro" id="IPR008906">
    <property type="entry name" value="HATC_C_dom"/>
</dbReference>
<dbReference type="PANTHER" id="PTHR46481:SF10">
    <property type="entry name" value="ZINC FINGER BED DOMAIN-CONTAINING PROTEIN 39"/>
    <property type="match status" value="1"/>
</dbReference>
<accession>A0A815Q0F8</accession>
<dbReference type="EMBL" id="CAJNOQ010019719">
    <property type="protein sequence ID" value="CAF1455773.1"/>
    <property type="molecule type" value="Genomic_DNA"/>
</dbReference>
<keyword evidence="2" id="KW-0479">Metal-binding</keyword>
<evidence type="ECO:0000313" key="8">
    <source>
        <dbReference type="EMBL" id="CAF1455773.1"/>
    </source>
</evidence>
<evidence type="ECO:0000256" key="4">
    <source>
        <dbReference type="ARBA" id="ARBA00022833"/>
    </source>
</evidence>
<evidence type="ECO:0000313" key="10">
    <source>
        <dbReference type="Proteomes" id="UP000663829"/>
    </source>
</evidence>
<keyword evidence="3" id="KW-0863">Zinc-finger</keyword>
<dbReference type="Pfam" id="PF05699">
    <property type="entry name" value="Dimer_Tnp_hAT"/>
    <property type="match status" value="1"/>
</dbReference>
<proteinExistence type="predicted"/>
<dbReference type="InterPro" id="IPR012337">
    <property type="entry name" value="RNaseH-like_sf"/>
</dbReference>
<dbReference type="SUPFAM" id="SSF53098">
    <property type="entry name" value="Ribonuclease H-like"/>
    <property type="match status" value="1"/>
</dbReference>
<feature type="domain" description="HAT C-terminal dimerisation" evidence="7">
    <location>
        <begin position="605"/>
        <end position="650"/>
    </location>
</feature>
<evidence type="ECO:0000256" key="6">
    <source>
        <dbReference type="SAM" id="MobiDB-lite"/>
    </source>
</evidence>
<dbReference type="GO" id="GO:0005634">
    <property type="term" value="C:nucleus"/>
    <property type="evidence" value="ECO:0007669"/>
    <property type="project" value="UniProtKB-SubCell"/>
</dbReference>
<evidence type="ECO:0000256" key="1">
    <source>
        <dbReference type="ARBA" id="ARBA00004123"/>
    </source>
</evidence>
<evidence type="ECO:0000313" key="9">
    <source>
        <dbReference type="EMBL" id="CAF4327677.1"/>
    </source>
</evidence>
<feature type="region of interest" description="Disordered" evidence="6">
    <location>
        <begin position="535"/>
        <end position="556"/>
    </location>
</feature>
<organism evidence="8 10">
    <name type="scientific">Didymodactylos carnosus</name>
    <dbReference type="NCBI Taxonomy" id="1234261"/>
    <lineage>
        <taxon>Eukaryota</taxon>
        <taxon>Metazoa</taxon>
        <taxon>Spiralia</taxon>
        <taxon>Gnathifera</taxon>
        <taxon>Rotifera</taxon>
        <taxon>Eurotatoria</taxon>
        <taxon>Bdelloidea</taxon>
        <taxon>Philodinida</taxon>
        <taxon>Philodinidae</taxon>
        <taxon>Didymodactylos</taxon>
    </lineage>
</organism>
<feature type="compositionally biased region" description="Polar residues" evidence="6">
    <location>
        <begin position="545"/>
        <end position="555"/>
    </location>
</feature>
<dbReference type="EMBL" id="CAJOBC010085173">
    <property type="protein sequence ID" value="CAF4327677.1"/>
    <property type="molecule type" value="Genomic_DNA"/>
</dbReference>
<evidence type="ECO:0000256" key="3">
    <source>
        <dbReference type="ARBA" id="ARBA00022771"/>
    </source>
</evidence>
<dbReference type="GO" id="GO:0046983">
    <property type="term" value="F:protein dimerization activity"/>
    <property type="evidence" value="ECO:0007669"/>
    <property type="project" value="InterPro"/>
</dbReference>
<evidence type="ECO:0000259" key="7">
    <source>
        <dbReference type="Pfam" id="PF05699"/>
    </source>
</evidence>
<keyword evidence="10" id="KW-1185">Reference proteome</keyword>
<dbReference type="InterPro" id="IPR052035">
    <property type="entry name" value="ZnF_BED_domain_contain"/>
</dbReference>
<evidence type="ECO:0000256" key="2">
    <source>
        <dbReference type="ARBA" id="ARBA00022723"/>
    </source>
</evidence>
<name>A0A815Q0F8_9BILA</name>
<dbReference type="AlphaFoldDB" id="A0A815Q0F8"/>
<dbReference type="Proteomes" id="UP000681722">
    <property type="component" value="Unassembled WGS sequence"/>
</dbReference>
<feature type="compositionally biased region" description="Low complexity" evidence="6">
    <location>
        <begin position="535"/>
        <end position="544"/>
    </location>
</feature>
<keyword evidence="4" id="KW-0862">Zinc</keyword>
<comment type="caution">
    <text evidence="8">The sequence shown here is derived from an EMBL/GenBank/DDBJ whole genome shotgun (WGS) entry which is preliminary data.</text>
</comment>
<sequence length="650" mass="73382">MQFAEGHKRVFLLVTYHVIMTSNKDNLTSNKKVFEKFFVDLKHDHGKDTWSAVCTVCRNDPSLPEKSISDKKTGYSNFKRHMLRNHLKIYNDWLASVQVKVESSQSKIDDKITGGKPVYGQSHPRQIQLDQAIVQDLIIDLGLPPSMVERDSFIRFMKKVDPKYSVVSRRSISRQYMPELYDKMILNLKSICNEARWVSLTLDTWTDRPFKELNEIHNGSLLLFELNSVISTFSLDSKLVRLVTDSASNNLTTFRGFVVPGFESCFVPDDVDDDTANDFEDDSGFDVEASSDDDSDETDELCVKDGLKKTGVSTKNALEKCSAITKLSHQSTHFAERLERINVLIPSPNKTRWNSQYDTLCKIVSMPTERLNQILKDFGKPELCLSGKDISILNEFVDVLAFFSEATVQAQAENSPSIRLVAPSLLSIYFDLVKQKEDCQHLSSPVEVLLISVKCRSGALLEVLSIPVEKSVKKNKRFYELYKDNIFLISSFLDSKFEPNWVLASPLSTENKISICENVKKLVSDAALSLHSKASVQKKQSSQQREASTNTSGATGNLKRKSIFGYMENNEKKQKTSIAISSNDIAEEILLYLKEDGTDSSLIFKKSSLYPMLSSLATKTLCVPSASTPVERVFPQSGFLIRPHRARMTR</sequence>
<dbReference type="Proteomes" id="UP000663829">
    <property type="component" value="Unassembled WGS sequence"/>
</dbReference>
<dbReference type="PANTHER" id="PTHR46481">
    <property type="entry name" value="ZINC FINGER BED DOMAIN-CONTAINING PROTEIN 4"/>
    <property type="match status" value="1"/>
</dbReference>
<gene>
    <name evidence="8" type="ORF">GPM918_LOCUS34896</name>
    <name evidence="9" type="ORF">SRO942_LOCUS35611</name>
</gene>
<dbReference type="OrthoDB" id="1607513at2759"/>